<protein>
    <submittedName>
        <fullName evidence="2">Uncharacterized protein</fullName>
    </submittedName>
</protein>
<sequence length="119" mass="13656">MRFRDIISDGSPRGVVVGTIHLTLIIAAYLSPFWLTWKVIVFGVVVLSAQFLILGHCLLNQHQYGYKDGRLYQNILTQLHIPFDNKRLRFVLDWIVPSTVLAIALIVQLGLHYQPVVRF</sequence>
<dbReference type="EMBL" id="LCMV01000007">
    <property type="protein sequence ID" value="KKU44382.1"/>
    <property type="molecule type" value="Genomic_DNA"/>
</dbReference>
<reference evidence="2 3" key="1">
    <citation type="journal article" date="2015" name="Nature">
        <title>rRNA introns, odd ribosomes, and small enigmatic genomes across a large radiation of phyla.</title>
        <authorList>
            <person name="Brown C.T."/>
            <person name="Hug L.A."/>
            <person name="Thomas B.C."/>
            <person name="Sharon I."/>
            <person name="Castelle C.J."/>
            <person name="Singh A."/>
            <person name="Wilkins M.J."/>
            <person name="Williams K.H."/>
            <person name="Banfield J.F."/>
        </authorList>
    </citation>
    <scope>NUCLEOTIDE SEQUENCE [LARGE SCALE GENOMIC DNA]</scope>
</reference>
<evidence type="ECO:0000313" key="2">
    <source>
        <dbReference type="EMBL" id="KKU44382.1"/>
    </source>
</evidence>
<feature type="transmembrane region" description="Helical" evidence="1">
    <location>
        <begin position="90"/>
        <end position="111"/>
    </location>
</feature>
<comment type="caution">
    <text evidence="2">The sequence shown here is derived from an EMBL/GenBank/DDBJ whole genome shotgun (WGS) entry which is preliminary data.</text>
</comment>
<dbReference type="Proteomes" id="UP000034487">
    <property type="component" value="Unassembled WGS sequence"/>
</dbReference>
<keyword evidence="1" id="KW-0472">Membrane</keyword>
<proteinExistence type="predicted"/>
<name>A0A0G1QHP7_9BACT</name>
<evidence type="ECO:0000313" key="3">
    <source>
        <dbReference type="Proteomes" id="UP000034487"/>
    </source>
</evidence>
<dbReference type="AlphaFoldDB" id="A0A0G1QHP7"/>
<feature type="transmembrane region" description="Helical" evidence="1">
    <location>
        <begin position="12"/>
        <end position="31"/>
    </location>
</feature>
<keyword evidence="1" id="KW-1133">Transmembrane helix</keyword>
<organism evidence="2 3">
    <name type="scientific">Berkelbacteria bacterium GW2011_GWA2_46_7</name>
    <dbReference type="NCBI Taxonomy" id="1618335"/>
    <lineage>
        <taxon>Bacteria</taxon>
        <taxon>Candidatus Berkelbacteria</taxon>
    </lineage>
</organism>
<evidence type="ECO:0000256" key="1">
    <source>
        <dbReference type="SAM" id="Phobius"/>
    </source>
</evidence>
<feature type="transmembrane region" description="Helical" evidence="1">
    <location>
        <begin position="37"/>
        <end position="59"/>
    </location>
</feature>
<keyword evidence="1" id="KW-0812">Transmembrane</keyword>
<gene>
    <name evidence="2" type="ORF">UX60_C0007G0006</name>
</gene>
<accession>A0A0G1QHP7</accession>